<dbReference type="PROSITE" id="PS00028">
    <property type="entry name" value="ZINC_FINGER_C2H2_1"/>
    <property type="match status" value="2"/>
</dbReference>
<protein>
    <submittedName>
        <fullName evidence="8">CSON005605 protein</fullName>
    </submittedName>
</protein>
<feature type="compositionally biased region" description="Polar residues" evidence="6">
    <location>
        <begin position="32"/>
        <end position="61"/>
    </location>
</feature>
<feature type="region of interest" description="Disordered" evidence="6">
    <location>
        <begin position="32"/>
        <end position="117"/>
    </location>
</feature>
<feature type="region of interest" description="Disordered" evidence="6">
    <location>
        <begin position="394"/>
        <end position="421"/>
    </location>
</feature>
<feature type="compositionally biased region" description="Polar residues" evidence="6">
    <location>
        <begin position="394"/>
        <end position="413"/>
    </location>
</feature>
<dbReference type="InterPro" id="IPR050688">
    <property type="entry name" value="Zinc_finger/UBP_domain"/>
</dbReference>
<keyword evidence="1" id="KW-0479">Metal-binding</keyword>
<feature type="region of interest" description="Disordered" evidence="6">
    <location>
        <begin position="848"/>
        <end position="869"/>
    </location>
</feature>
<gene>
    <name evidence="8" type="primary">CSON005605</name>
</gene>
<dbReference type="EMBL" id="UFQT01002197">
    <property type="protein sequence ID" value="SSX32905.1"/>
    <property type="molecule type" value="Genomic_DNA"/>
</dbReference>
<feature type="compositionally biased region" description="Polar residues" evidence="6">
    <location>
        <begin position="1139"/>
        <end position="1151"/>
    </location>
</feature>
<feature type="compositionally biased region" description="Polar residues" evidence="6">
    <location>
        <begin position="627"/>
        <end position="636"/>
    </location>
</feature>
<accession>A0A336MT71</accession>
<dbReference type="FunFam" id="3.30.160.60:FF:000894">
    <property type="entry name" value="Uncharacterized protein, isoform C"/>
    <property type="match status" value="1"/>
</dbReference>
<dbReference type="GO" id="GO:0045944">
    <property type="term" value="P:positive regulation of transcription by RNA polymerase II"/>
    <property type="evidence" value="ECO:0007669"/>
    <property type="project" value="TreeGrafter"/>
</dbReference>
<dbReference type="InterPro" id="IPR013087">
    <property type="entry name" value="Znf_C2H2_type"/>
</dbReference>
<evidence type="ECO:0000256" key="4">
    <source>
        <dbReference type="ARBA" id="ARBA00022833"/>
    </source>
</evidence>
<dbReference type="SMART" id="SM00355">
    <property type="entry name" value="ZnF_C2H2"/>
    <property type="match status" value="17"/>
</dbReference>
<dbReference type="PANTHER" id="PTHR24403">
    <property type="entry name" value="ZINC FINGER PROTEIN"/>
    <property type="match status" value="1"/>
</dbReference>
<evidence type="ECO:0000256" key="2">
    <source>
        <dbReference type="ARBA" id="ARBA00022737"/>
    </source>
</evidence>
<evidence type="ECO:0000256" key="5">
    <source>
        <dbReference type="PROSITE-ProRule" id="PRU00042"/>
    </source>
</evidence>
<evidence type="ECO:0000259" key="7">
    <source>
        <dbReference type="PROSITE" id="PS50157"/>
    </source>
</evidence>
<feature type="region of interest" description="Disordered" evidence="6">
    <location>
        <begin position="1062"/>
        <end position="1102"/>
    </location>
</feature>
<keyword evidence="3 5" id="KW-0863">Zinc-finger</keyword>
<dbReference type="PANTHER" id="PTHR24403:SF94">
    <property type="entry name" value="KUMGANG"/>
    <property type="match status" value="1"/>
</dbReference>
<reference evidence="8" key="1">
    <citation type="submission" date="2018-07" db="EMBL/GenBank/DDBJ databases">
        <authorList>
            <person name="Quirk P.G."/>
            <person name="Krulwich T.A."/>
        </authorList>
    </citation>
    <scope>NUCLEOTIDE SEQUENCE</scope>
</reference>
<feature type="region of interest" description="Disordered" evidence="6">
    <location>
        <begin position="474"/>
        <end position="497"/>
    </location>
</feature>
<sequence length="1602" mass="180393">MDAPSMVQSSIGGTLIVRNLVSGDQMVINPTQNNESLEIVNKQQQSPASESETDRITSNLARNEDQSSRNSSISNNSSSSCNNNKMKINNNNNESNSATIDVDEPGLEDDSETNAQLKKDETKLPQCKIKRNYSCNNCNYFTQNPRRFLMHLRDTHGEKININECKLCLYASRHYQKLVRHMRMVHGSTEGINEPTQSRRPRTSLKLKRTSQLQEDPDLMIDDPHFIPSVIDMQVPGDTGPRLEKCSMCSFTALSHDSLKAHEREDHAQTKFFRCSRCNYVTHIRARYSKHIKYHSMPMIKCHLCDFRTPYKWNLDRHMKNHGGQGPFKCSACTFSADIKQSLTVHETNHHIPPIGGHTASDLVPQLHDWPEDLSMSSSHNSQEDEEIPLDYTVTKSPDLSDNQGGETSNSDGSYRKKARPIPSLIPINETFNAFKNIPKANEASAMAAVDYLNEIYLKTIKSITMLFGNEEQQQNNNNNANQNLPLNSTAQDEDDSSKAINKKTLSIFEKLKEKINLGQIDDENLVCTCGYQAKSLSDIFMHQNICKIKSQSQETSIQEPERNCESVASSHSPTLSSIFSSTRCQYCRHRCKSTDDLLLHLKTCVEAQQQDGTGSDAGSDVKCEKLSTTGESSGSADEAPIDNPLEAPPSGINWIPNNATAAMQMAFMDQILSHNIEVVSENNNGGDVMVVDRPKKSGMGFPKKSPFVSMKKVFKCPHCSFWASTASRFHVHIVGHLNKKPFECSLCAYRSNWRWDITKHIRLKTVRDSNHKTARVLMNDETGRRNYTKYNKYITLMGVNDSDTNVKQSKVDDSILLQHHEQQARENGGTPTPMDISNPYLASALSFGKSSSHNTNDENHLSDNDSNNCNKKTHFKCKKCSFKSYDRDEVLGHVKQHYIDAGLLITSAAANANQKPLIQIPPPKLDIMSHFLEPTQSRIVSNLMQVMPDITIKTPPLFPLPNGETSITTAQSSDDPISFLNTDQITILTKNNNNNNQVASNSPRNKENVLQLGQLIGGGGGTSSTTTILNNHNNTNTNTIKINNNIINNFTPTNVTITSTSNTTTQGSSSAGLVQVQGSTTSTTTASTSTSASNNTSSNNNWRGPAPYRCGHCHQVSNWKHVIQRHCRLKHNGNISIEQLGKTNSNSGRVTSEDARSRRSRPQNTSTTNNNSNNNILTQSSNNNIFVNLNQSQIKPGSVNVLEDLLKRNIEQSQQTQQQQQKMDISISLEKNYKCQFCPYESNSKSQLQYHSSFHNQKSLIGDETEVFNCKYCTYTVSRRHLLLQHLKMHGNEAIEDAVDLTSEDNINPESASKTLPSPRLLYFCRHCPARYLSKPEIDHHLSMHDADHTYKCRLCTYTASTESNMQAHYTVHTTYYQEKTKEFQNKYQTSVDHQMPRIEQEVQPSTSNETKEQSWIVIAPPPLPPNLLKSLHEQKMFGLLSLLTKCKFCGFNADTPDALQLHLVHHKRFSGKEFPYKCEHCDFSTTTIPLLTEHLKPHFLFIQNSRSDLMKINNNNNNNNGPPSTGNENGKSIAFYTNYDNLELKCVDLRKIKQENAMEVNEEFESDFIYNENSDLAMKQKLLEMISNVSNKDKIIVRLD</sequence>
<feature type="compositionally biased region" description="Low complexity" evidence="6">
    <location>
        <begin position="68"/>
        <end position="97"/>
    </location>
</feature>
<dbReference type="InterPro" id="IPR036236">
    <property type="entry name" value="Znf_C2H2_sf"/>
</dbReference>
<keyword evidence="2" id="KW-0677">Repeat</keyword>
<dbReference type="VEuPathDB" id="VectorBase:CSON005605"/>
<feature type="compositionally biased region" description="Low complexity" evidence="6">
    <location>
        <begin position="1080"/>
        <end position="1102"/>
    </location>
</feature>
<feature type="compositionally biased region" description="Low complexity" evidence="6">
    <location>
        <begin position="1163"/>
        <end position="1180"/>
    </location>
</feature>
<feature type="domain" description="C2H2-type" evidence="7">
    <location>
        <begin position="715"/>
        <end position="742"/>
    </location>
</feature>
<evidence type="ECO:0000313" key="8">
    <source>
        <dbReference type="EMBL" id="SSX32905.1"/>
    </source>
</evidence>
<dbReference type="OMA" id="VCTYCEY"/>
<feature type="compositionally biased region" description="Low complexity" evidence="6">
    <location>
        <begin position="1062"/>
        <end position="1071"/>
    </location>
</feature>
<dbReference type="SUPFAM" id="SSF57667">
    <property type="entry name" value="beta-beta-alpha zinc fingers"/>
    <property type="match status" value="3"/>
</dbReference>
<dbReference type="PROSITE" id="PS50157">
    <property type="entry name" value="ZINC_FINGER_C2H2_2"/>
    <property type="match status" value="4"/>
</dbReference>
<feature type="domain" description="C2H2-type" evidence="7">
    <location>
        <begin position="300"/>
        <end position="327"/>
    </location>
</feature>
<dbReference type="GO" id="GO:0008270">
    <property type="term" value="F:zinc ion binding"/>
    <property type="evidence" value="ECO:0007669"/>
    <property type="project" value="UniProtKB-KW"/>
</dbReference>
<dbReference type="GO" id="GO:0005634">
    <property type="term" value="C:nucleus"/>
    <property type="evidence" value="ECO:0007669"/>
    <property type="project" value="TreeGrafter"/>
</dbReference>
<feature type="region of interest" description="Disordered" evidence="6">
    <location>
        <begin position="611"/>
        <end position="653"/>
    </location>
</feature>
<feature type="compositionally biased region" description="Low complexity" evidence="6">
    <location>
        <begin position="474"/>
        <end position="484"/>
    </location>
</feature>
<evidence type="ECO:0000256" key="6">
    <source>
        <dbReference type="SAM" id="MobiDB-lite"/>
    </source>
</evidence>
<dbReference type="Gene3D" id="3.30.160.60">
    <property type="entry name" value="Classic Zinc Finger"/>
    <property type="match status" value="6"/>
</dbReference>
<feature type="compositionally biased region" description="Acidic residues" evidence="6">
    <location>
        <begin position="101"/>
        <end position="112"/>
    </location>
</feature>
<organism evidence="8">
    <name type="scientific">Culicoides sonorensis</name>
    <name type="common">Biting midge</name>
    <dbReference type="NCBI Taxonomy" id="179676"/>
    <lineage>
        <taxon>Eukaryota</taxon>
        <taxon>Metazoa</taxon>
        <taxon>Ecdysozoa</taxon>
        <taxon>Arthropoda</taxon>
        <taxon>Hexapoda</taxon>
        <taxon>Insecta</taxon>
        <taxon>Pterygota</taxon>
        <taxon>Neoptera</taxon>
        <taxon>Endopterygota</taxon>
        <taxon>Diptera</taxon>
        <taxon>Nematocera</taxon>
        <taxon>Chironomoidea</taxon>
        <taxon>Ceratopogonidae</taxon>
        <taxon>Ceratopogoninae</taxon>
        <taxon>Culicoides</taxon>
        <taxon>Monoculicoides</taxon>
    </lineage>
</organism>
<proteinExistence type="predicted"/>
<dbReference type="FunFam" id="3.30.160.60:FF:001268">
    <property type="entry name" value="Uncharacterized protein, isoform C"/>
    <property type="match status" value="1"/>
</dbReference>
<feature type="domain" description="C2H2-type" evidence="7">
    <location>
        <begin position="1352"/>
        <end position="1379"/>
    </location>
</feature>
<feature type="region of interest" description="Disordered" evidence="6">
    <location>
        <begin position="1139"/>
        <end position="1180"/>
    </location>
</feature>
<evidence type="ECO:0000256" key="1">
    <source>
        <dbReference type="ARBA" id="ARBA00022723"/>
    </source>
</evidence>
<name>A0A336MT71_CULSO</name>
<keyword evidence="4" id="KW-0862">Zinc</keyword>
<feature type="domain" description="C2H2-type" evidence="7">
    <location>
        <begin position="1269"/>
        <end position="1296"/>
    </location>
</feature>
<evidence type="ECO:0000256" key="3">
    <source>
        <dbReference type="ARBA" id="ARBA00022771"/>
    </source>
</evidence>